<proteinExistence type="predicted"/>
<reference evidence="1 2" key="1">
    <citation type="journal article" date="2019" name="Genome Biol. Evol.">
        <title>Toxin and genome evolution in a Drosophila defensive symbiosis.</title>
        <authorList>
            <person name="Ballinger M.J."/>
            <person name="Gawryluk R.M."/>
            <person name="Perlman S.J."/>
        </authorList>
    </citation>
    <scope>NUCLEOTIDE SEQUENCE [LARGE SCALE GENOMIC DNA]</scope>
    <source>
        <strain evidence="2">sNeo</strain>
    </source>
</reference>
<gene>
    <name evidence="1" type="ORF">D6D54_07010</name>
</gene>
<name>A0A433EP02_9MOLU</name>
<sequence length="713" mass="83056">MFKKISMSLILVLTIFTAVVTIVLFAKKDSFMRSVWLDGCEPTTQIQSKDKTPYAHTFFGSQHDNYALYQPNEVSNDLKDAQFYGNLENYNNCINPNVNLQLWKQDFINTQLIVKTNNYDITNLTATVTNAAALEKNNLTVQIGFNRFIYASYSLTNQKIPNPYGINEKLLVPDAITTNSVEKTAYKNKVYVLWIKIMSFKDKIVANPGNYPVKVQLTGDVPGTKQTNVILSENEIQVKVNDLLLPAEQKKSDFNIYSFFDWSAAYYNNYQVPNSIKNKYDNIEYIDYNWEHYWEPENKYLHNVLGMDYFQSSISLNERKNTEWHNNWLDGNKVQTFLPWRYNQQKGLYIADEDWKAWDHYMNKMAEVGYTKALLSGWQAAWNKTYKTNNVWDEDKQDYMQISMNMYVEDGVRNNEWFLQQLLNHIKTGKPKWTQTVTPYLYIDELPGSAIGKYLALIQKYDPNRKYIKLAACNWERDIDYKDPATYEVDILHIYFLDIYNEQNSKFMNSVKQRNEKGYITGQYSLDADNTFNLIRSEPGVSSYIQLALLKENAPHYMRYLLNGWTKTAYWSADYDEHNGLIYIAGDTMFAYPSIANPDPNNNNKAAFNPSTRLDAIAYGINMNNKIMYLKKLNLLSNYTTMMSYVNSNVKLSKPTSRTKFDFNYNGLTAESDIKISNSFLYRFLTRNNIDEAMVVKTFENIINKVVTTYLGG</sequence>
<dbReference type="AlphaFoldDB" id="A0A433EP02"/>
<dbReference type="RefSeq" id="WP_127093223.1">
    <property type="nucleotide sequence ID" value="NZ_RAHC01000011.1"/>
</dbReference>
<evidence type="ECO:0000313" key="2">
    <source>
        <dbReference type="Proteomes" id="UP000274545"/>
    </source>
</evidence>
<accession>A0A433EP02</accession>
<organism evidence="1 2">
    <name type="scientific">Spiroplasma poulsonii</name>
    <dbReference type="NCBI Taxonomy" id="2138"/>
    <lineage>
        <taxon>Bacteria</taxon>
        <taxon>Bacillati</taxon>
        <taxon>Mycoplasmatota</taxon>
        <taxon>Mollicutes</taxon>
        <taxon>Entomoplasmatales</taxon>
        <taxon>Spiroplasmataceae</taxon>
        <taxon>Spiroplasma</taxon>
    </lineage>
</organism>
<evidence type="ECO:0000313" key="1">
    <source>
        <dbReference type="EMBL" id="RUP76010.1"/>
    </source>
</evidence>
<dbReference type="EMBL" id="RAHC01000011">
    <property type="protein sequence ID" value="RUP76010.1"/>
    <property type="molecule type" value="Genomic_DNA"/>
</dbReference>
<dbReference type="Proteomes" id="UP000274545">
    <property type="component" value="Unassembled WGS sequence"/>
</dbReference>
<protein>
    <submittedName>
        <fullName evidence="1">DUF4091 domain-containing protein</fullName>
    </submittedName>
</protein>
<comment type="caution">
    <text evidence="1">The sequence shown here is derived from an EMBL/GenBank/DDBJ whole genome shotgun (WGS) entry which is preliminary data.</text>
</comment>